<accession>A0A0K0XU84</accession>
<dbReference type="Proteomes" id="UP000066624">
    <property type="component" value="Chromosome"/>
</dbReference>
<organism evidence="2 3">
    <name type="scientific">Wenzhouxiangella marina</name>
    <dbReference type="NCBI Taxonomy" id="1579979"/>
    <lineage>
        <taxon>Bacteria</taxon>
        <taxon>Pseudomonadati</taxon>
        <taxon>Pseudomonadota</taxon>
        <taxon>Gammaproteobacteria</taxon>
        <taxon>Chromatiales</taxon>
        <taxon>Wenzhouxiangellaceae</taxon>
        <taxon>Wenzhouxiangella</taxon>
    </lineage>
</organism>
<dbReference type="EMBL" id="CP012154">
    <property type="protein sequence ID" value="AKS41215.1"/>
    <property type="molecule type" value="Genomic_DNA"/>
</dbReference>
<dbReference type="AlphaFoldDB" id="A0A0K0XU84"/>
<feature type="transmembrane region" description="Helical" evidence="1">
    <location>
        <begin position="227"/>
        <end position="257"/>
    </location>
</feature>
<evidence type="ECO:0000256" key="1">
    <source>
        <dbReference type="SAM" id="Phobius"/>
    </source>
</evidence>
<keyword evidence="1" id="KW-1133">Transmembrane helix</keyword>
<keyword evidence="1" id="KW-0812">Transmembrane</keyword>
<gene>
    <name evidence="2" type="ORF">WM2015_834</name>
</gene>
<protein>
    <submittedName>
        <fullName evidence="2">Uncharacterized protein</fullName>
    </submittedName>
</protein>
<reference evidence="2 3" key="1">
    <citation type="submission" date="2015-07" db="EMBL/GenBank/DDBJ databases">
        <authorList>
            <person name="Noorani M."/>
        </authorList>
    </citation>
    <scope>NUCLEOTIDE SEQUENCE [LARGE SCALE GENOMIC DNA]</scope>
    <source>
        <strain evidence="2 3">KCTC 42284</strain>
    </source>
</reference>
<dbReference type="KEGG" id="wma:WM2015_834"/>
<evidence type="ECO:0000313" key="2">
    <source>
        <dbReference type="EMBL" id="AKS41215.1"/>
    </source>
</evidence>
<proteinExistence type="predicted"/>
<name>A0A0K0XU84_9GAMM</name>
<keyword evidence="1" id="KW-0472">Membrane</keyword>
<keyword evidence="3" id="KW-1185">Reference proteome</keyword>
<dbReference type="STRING" id="1579979.WM2015_834"/>
<sequence length="262" mass="30004">MRRSAMTRSESSPVEKPWRASDDLFERLRELGFQKHTRFASLIWEGAFEGRRTSLTISRQTRTRYQGRTRRRAHLGWRLRIEMECRVMTRLYFVKESVTRWRLLRWLYRLKKQSVIEDLPSVLEGFDVVAADETWGLTLIEDWASMLNVASLLTERSSEQLRGSVYFQPERLHYGSGLLQVSDMDATWIESVLRRAARIAEGAEGLPDPTVQSAPTRLERLSRKQPLLAGALVLSAVLGGLAIMTLTGLSLVLALAWGLSRL</sequence>
<evidence type="ECO:0000313" key="3">
    <source>
        <dbReference type="Proteomes" id="UP000066624"/>
    </source>
</evidence>